<dbReference type="SMART" id="SM00849">
    <property type="entry name" value="Lactamase_B"/>
    <property type="match status" value="1"/>
</dbReference>
<organism evidence="2 3">
    <name type="scientific">Kutzneria buriramensis</name>
    <dbReference type="NCBI Taxonomy" id="1045776"/>
    <lineage>
        <taxon>Bacteria</taxon>
        <taxon>Bacillati</taxon>
        <taxon>Actinomycetota</taxon>
        <taxon>Actinomycetes</taxon>
        <taxon>Pseudonocardiales</taxon>
        <taxon>Pseudonocardiaceae</taxon>
        <taxon>Kutzneria</taxon>
    </lineage>
</organism>
<dbReference type="InterPro" id="IPR036866">
    <property type="entry name" value="RibonucZ/Hydroxyglut_hydro"/>
</dbReference>
<dbReference type="Gene3D" id="3.60.15.10">
    <property type="entry name" value="Ribonuclease Z/Hydroxyacylglutathione hydrolase-like"/>
    <property type="match status" value="1"/>
</dbReference>
<gene>
    <name evidence="2" type="ORF">BCF44_120109</name>
</gene>
<feature type="domain" description="Metallo-beta-lactamase" evidence="1">
    <location>
        <begin position="34"/>
        <end position="226"/>
    </location>
</feature>
<proteinExistence type="predicted"/>
<dbReference type="Pfam" id="PF00753">
    <property type="entry name" value="Lactamase_B"/>
    <property type="match status" value="1"/>
</dbReference>
<accession>A0A3E0GZ06</accession>
<dbReference type="CDD" id="cd16282">
    <property type="entry name" value="metallo-hydrolase-like_MBL-fold"/>
    <property type="match status" value="1"/>
</dbReference>
<reference evidence="2 3" key="1">
    <citation type="submission" date="2018-08" db="EMBL/GenBank/DDBJ databases">
        <title>Genomic Encyclopedia of Archaeal and Bacterial Type Strains, Phase II (KMG-II): from individual species to whole genera.</title>
        <authorList>
            <person name="Goeker M."/>
        </authorList>
    </citation>
    <scope>NUCLEOTIDE SEQUENCE [LARGE SCALE GENOMIC DNA]</scope>
    <source>
        <strain evidence="2 3">DSM 45791</strain>
    </source>
</reference>
<dbReference type="AlphaFoldDB" id="A0A3E0GZ06"/>
<sequence>MTLPDVTEKPAVRGEPTEVADGVHVIADNRVPLVPNVGIVVGDRAALVIDTGIGPRNGEYVLGQARRLAGGRPLFLTTTHFHPEHGFGAQAFRGEATIIYNRAQRDELRRKGPGYVEMFKGLGPHIATALDGVELVEPDVVYDGEAELDLGGRQVTLASAGPAHTIGDQTVLIDGRVLFTGDLAETRMFAITPHFPPHDADVDIDGWIALLEKLAARRPEIVVPGHGEVSDVTLLHDVRDYLDFVRSEAQRSQGRDLAAATAEISAAARNRWPDWANPEWIDFAVRICSPAQ</sequence>
<keyword evidence="3" id="KW-1185">Reference proteome</keyword>
<dbReference type="GO" id="GO:0016787">
    <property type="term" value="F:hydrolase activity"/>
    <property type="evidence" value="ECO:0007669"/>
    <property type="project" value="UniProtKB-KW"/>
</dbReference>
<dbReference type="PANTHER" id="PTHR42951:SF4">
    <property type="entry name" value="ACYL-COENZYME A THIOESTERASE MBLAC2"/>
    <property type="match status" value="1"/>
</dbReference>
<evidence type="ECO:0000313" key="2">
    <source>
        <dbReference type="EMBL" id="REH33037.1"/>
    </source>
</evidence>
<name>A0A3E0GZ06_9PSEU</name>
<dbReference type="OrthoDB" id="2273115at2"/>
<dbReference type="Proteomes" id="UP000256269">
    <property type="component" value="Unassembled WGS sequence"/>
</dbReference>
<comment type="caution">
    <text evidence="2">The sequence shown here is derived from an EMBL/GenBank/DDBJ whole genome shotgun (WGS) entry which is preliminary data.</text>
</comment>
<dbReference type="InterPro" id="IPR050855">
    <property type="entry name" value="NDM-1-like"/>
</dbReference>
<protein>
    <submittedName>
        <fullName evidence="2">Glyoxylase-like metal-dependent hydrolase (Beta-lactamase superfamily II)</fullName>
    </submittedName>
</protein>
<dbReference type="InterPro" id="IPR001279">
    <property type="entry name" value="Metallo-B-lactamas"/>
</dbReference>
<dbReference type="EMBL" id="QUNO01000020">
    <property type="protein sequence ID" value="REH33037.1"/>
    <property type="molecule type" value="Genomic_DNA"/>
</dbReference>
<dbReference type="RefSeq" id="WP_116180452.1">
    <property type="nucleotide sequence ID" value="NZ_CP144375.1"/>
</dbReference>
<dbReference type="PANTHER" id="PTHR42951">
    <property type="entry name" value="METALLO-BETA-LACTAMASE DOMAIN-CONTAINING"/>
    <property type="match status" value="1"/>
</dbReference>
<keyword evidence="2" id="KW-0378">Hydrolase</keyword>
<evidence type="ECO:0000259" key="1">
    <source>
        <dbReference type="SMART" id="SM00849"/>
    </source>
</evidence>
<dbReference type="SUPFAM" id="SSF56281">
    <property type="entry name" value="Metallo-hydrolase/oxidoreductase"/>
    <property type="match status" value="1"/>
</dbReference>
<evidence type="ECO:0000313" key="3">
    <source>
        <dbReference type="Proteomes" id="UP000256269"/>
    </source>
</evidence>